<keyword evidence="13" id="KW-1185">Reference proteome</keyword>
<dbReference type="PRINTS" id="PR01078">
    <property type="entry name" value="AMINACHANNEL"/>
</dbReference>
<feature type="transmembrane region" description="Helical" evidence="12">
    <location>
        <begin position="933"/>
        <end position="957"/>
    </location>
</feature>
<organism evidence="13 14">
    <name type="scientific">Lingula anatina</name>
    <name type="common">Brachiopod</name>
    <name type="synonym">Lingula unguis</name>
    <dbReference type="NCBI Taxonomy" id="7574"/>
    <lineage>
        <taxon>Eukaryota</taxon>
        <taxon>Metazoa</taxon>
        <taxon>Spiralia</taxon>
        <taxon>Lophotrochozoa</taxon>
        <taxon>Brachiopoda</taxon>
        <taxon>Linguliformea</taxon>
        <taxon>Lingulata</taxon>
        <taxon>Lingulida</taxon>
        <taxon>Linguloidea</taxon>
        <taxon>Lingulidae</taxon>
        <taxon>Lingula</taxon>
    </lineage>
</organism>
<proteinExistence type="inferred from homology"/>
<dbReference type="PROSITE" id="PS01206">
    <property type="entry name" value="ASC"/>
    <property type="match status" value="1"/>
</dbReference>
<evidence type="ECO:0000313" key="14">
    <source>
        <dbReference type="RefSeq" id="XP_013405367.1"/>
    </source>
</evidence>
<evidence type="ECO:0000256" key="7">
    <source>
        <dbReference type="ARBA" id="ARBA00023065"/>
    </source>
</evidence>
<evidence type="ECO:0000313" key="13">
    <source>
        <dbReference type="Proteomes" id="UP000085678"/>
    </source>
</evidence>
<dbReference type="FunCoup" id="A0A1S3J4K3">
    <property type="interactions" value="59"/>
</dbReference>
<dbReference type="InParanoid" id="A0A1S3J4K3"/>
<keyword evidence="8 12" id="KW-0472">Membrane</keyword>
<keyword evidence="6" id="KW-0915">Sodium</keyword>
<accession>A0A1S3J4K3</accession>
<evidence type="ECO:0000256" key="9">
    <source>
        <dbReference type="ARBA" id="ARBA00023201"/>
    </source>
</evidence>
<comment type="similarity">
    <text evidence="11">Belongs to the amiloride-sensitive sodium channel (TC 1.A.6) family.</text>
</comment>
<keyword evidence="5 12" id="KW-1133">Transmembrane helix</keyword>
<dbReference type="InterPro" id="IPR020903">
    <property type="entry name" value="ENaC_CS"/>
</dbReference>
<dbReference type="GO" id="GO:0005886">
    <property type="term" value="C:plasma membrane"/>
    <property type="evidence" value="ECO:0007669"/>
    <property type="project" value="TreeGrafter"/>
</dbReference>
<evidence type="ECO:0000256" key="6">
    <source>
        <dbReference type="ARBA" id="ARBA00023053"/>
    </source>
</evidence>
<keyword evidence="4 11" id="KW-0812">Transmembrane</keyword>
<evidence type="ECO:0000256" key="10">
    <source>
        <dbReference type="ARBA" id="ARBA00023303"/>
    </source>
</evidence>
<protein>
    <submittedName>
        <fullName evidence="14">Uncharacterized protein LOC106170158</fullName>
    </submittedName>
</protein>
<dbReference type="Gene3D" id="1.10.287.770">
    <property type="entry name" value="YojJ-like"/>
    <property type="match status" value="1"/>
</dbReference>
<dbReference type="InterPro" id="IPR001873">
    <property type="entry name" value="ENaC"/>
</dbReference>
<dbReference type="OrthoDB" id="6502088at2759"/>
<dbReference type="Pfam" id="PF00858">
    <property type="entry name" value="ASC"/>
    <property type="match status" value="2"/>
</dbReference>
<evidence type="ECO:0000256" key="2">
    <source>
        <dbReference type="ARBA" id="ARBA00022448"/>
    </source>
</evidence>
<reference evidence="14" key="1">
    <citation type="submission" date="2025-08" db="UniProtKB">
        <authorList>
            <consortium name="RefSeq"/>
        </authorList>
    </citation>
    <scope>IDENTIFICATION</scope>
    <source>
        <tissue evidence="14">Gonads</tissue>
    </source>
</reference>
<evidence type="ECO:0000256" key="3">
    <source>
        <dbReference type="ARBA" id="ARBA00022461"/>
    </source>
</evidence>
<dbReference type="AlphaFoldDB" id="A0A1S3J4K3"/>
<keyword evidence="9 11" id="KW-0739">Sodium transport</keyword>
<evidence type="ECO:0000256" key="1">
    <source>
        <dbReference type="ARBA" id="ARBA00004141"/>
    </source>
</evidence>
<evidence type="ECO:0000256" key="5">
    <source>
        <dbReference type="ARBA" id="ARBA00022989"/>
    </source>
</evidence>
<dbReference type="GeneID" id="106170158"/>
<evidence type="ECO:0000256" key="12">
    <source>
        <dbReference type="SAM" id="Phobius"/>
    </source>
</evidence>
<dbReference type="Gene3D" id="2.60.470.10">
    <property type="entry name" value="Acid-sensing ion channels like domains"/>
    <property type="match status" value="1"/>
</dbReference>
<sequence>MELDNLAEVKKKLNETYNYGVNVIDTDIKGNEEESEREPTWKSAFATFSTVTTFHGVGKIVEDTPFMLRRVIWIFLVLLGAGLFLMQLIGCVVYYRSWPVTVNVKINYADKINFPAVTICNLNAFKMSKAAENGHYEIINELYSSGLSGNHTDRTGNGTIEDLFQLNAHTKEDMILSCRWNNGICSNSDFEKIQTDHGICFTFNGGNKPVKTTAQTGAEHGLRLTINIEQYEYMSGPFGSAGLKVLLHEQHEVPLVRDLGQAIPPESHAFVGMSVIKVENLIPPHGKCGSRELRYYDYYSVPACDLDCEARHVVEQCGCRDFYMPEIYTGHPSVCNLSTYATCLRPSLETYERSAEACPCPVPCNRTLFDTTTTYATISNFNTETWLRSEGLQLLQKKYVKAREIRQKVDQAIRTDDEAKFKDLLEKYEDILRFFDNITIILKTVKSSISTMTEELKPRIAFHSNWGLESSVFTYHNDFIRGWNVMDERTFSHVTTGFFQTPDLFKHMMDCARSSDHNDTCFRPAVFHIVDMNLLTKLSLANRARANLTKVYEAYINGTPLLTFLRTPERHYDMTYVSLYLLHHDLKNTREHFEYIMRYLGLYIQSLHNLRLVAKQIFENGTHNETLYQTSIDTFISMSKKFLYQKYMIYDRIVAKPKEMLENIVQTFNAYNETLHTTMANVLWPIDQLLQDMSSLRKTAVKTLRQSIDKAQHYTKHDNITKTEVAVSFTSPAVEEELLNMQRFFGAARSRGRELLDSLHQYQFAHTAMWQNMMDEVILDNFYQKIHQDVRDIFSNTSDSAYLLDIVRRMLHYPRGSLDNISMPELQVLTNADFAEIDMQNKSAEIDIKLGRLIQQADLDMSLGNKDELFLSAFIKLQEQLGSFHRKNTIDATFFMENFLQLDVFLKELSYEEIKQQIAYDTNSLWSDIGGSLGLFVGASLITLLEFVDVIIHTLLLKRRIRNKKRH</sequence>
<keyword evidence="3 11" id="KW-0894">Sodium channel</keyword>
<dbReference type="Proteomes" id="UP000085678">
    <property type="component" value="Unplaced"/>
</dbReference>
<dbReference type="KEGG" id="lak:106170158"/>
<keyword evidence="10 11" id="KW-0407">Ion channel</keyword>
<comment type="subcellular location">
    <subcellularLocation>
        <location evidence="1">Membrane</location>
        <topology evidence="1">Multi-pass membrane protein</topology>
    </subcellularLocation>
</comment>
<name>A0A1S3J4K3_LINAN</name>
<dbReference type="RefSeq" id="XP_013405367.1">
    <property type="nucleotide sequence ID" value="XM_013549913.1"/>
</dbReference>
<gene>
    <name evidence="14" type="primary">LOC106170158</name>
</gene>
<keyword evidence="2 11" id="KW-0813">Transport</keyword>
<keyword evidence="7 11" id="KW-0406">Ion transport</keyword>
<dbReference type="GO" id="GO:0015280">
    <property type="term" value="F:ligand-gated sodium channel activity"/>
    <property type="evidence" value="ECO:0007669"/>
    <property type="project" value="TreeGrafter"/>
</dbReference>
<evidence type="ECO:0000256" key="8">
    <source>
        <dbReference type="ARBA" id="ARBA00023136"/>
    </source>
</evidence>
<evidence type="ECO:0000256" key="11">
    <source>
        <dbReference type="RuleBase" id="RU000679"/>
    </source>
</evidence>
<dbReference type="PANTHER" id="PTHR11690">
    <property type="entry name" value="AMILORIDE-SENSITIVE SODIUM CHANNEL-RELATED"/>
    <property type="match status" value="1"/>
</dbReference>
<feature type="transmembrane region" description="Helical" evidence="12">
    <location>
        <begin position="71"/>
        <end position="95"/>
    </location>
</feature>
<evidence type="ECO:0000256" key="4">
    <source>
        <dbReference type="ARBA" id="ARBA00022692"/>
    </source>
</evidence>